<comment type="caution">
    <text evidence="1">The sequence shown here is derived from an EMBL/GenBank/DDBJ whole genome shotgun (WGS) entry which is preliminary data.</text>
</comment>
<dbReference type="EMBL" id="CAJVQB010004649">
    <property type="protein sequence ID" value="CAG8641885.1"/>
    <property type="molecule type" value="Genomic_DNA"/>
</dbReference>
<evidence type="ECO:0000313" key="2">
    <source>
        <dbReference type="Proteomes" id="UP000789901"/>
    </source>
</evidence>
<dbReference type="Proteomes" id="UP000789901">
    <property type="component" value="Unassembled WGS sequence"/>
</dbReference>
<accession>A0ABN7UNS6</accession>
<name>A0ABN7UNS6_GIGMA</name>
<evidence type="ECO:0000313" key="1">
    <source>
        <dbReference type="EMBL" id="CAG8641885.1"/>
    </source>
</evidence>
<sequence length="111" mass="12836">MNKDNDKAFHEYKKNYQQFNNFQVKFFNATAASFNYAIRLHYLSGVSCDQDIHNGYKKIVEALKLGLASYCIERKILDEALKQLNKVGQPQNKEISAKKAKLTKDVLITKF</sequence>
<gene>
    <name evidence="1" type="ORF">GMARGA_LOCUS8888</name>
</gene>
<keyword evidence="2" id="KW-1185">Reference proteome</keyword>
<reference evidence="1 2" key="1">
    <citation type="submission" date="2021-06" db="EMBL/GenBank/DDBJ databases">
        <authorList>
            <person name="Kallberg Y."/>
            <person name="Tangrot J."/>
            <person name="Rosling A."/>
        </authorList>
    </citation>
    <scope>NUCLEOTIDE SEQUENCE [LARGE SCALE GENOMIC DNA]</scope>
    <source>
        <strain evidence="1 2">120-4 pot B 10/14</strain>
    </source>
</reference>
<proteinExistence type="predicted"/>
<protein>
    <submittedName>
        <fullName evidence="1">24409_t:CDS:1</fullName>
    </submittedName>
</protein>
<organism evidence="1 2">
    <name type="scientific">Gigaspora margarita</name>
    <dbReference type="NCBI Taxonomy" id="4874"/>
    <lineage>
        <taxon>Eukaryota</taxon>
        <taxon>Fungi</taxon>
        <taxon>Fungi incertae sedis</taxon>
        <taxon>Mucoromycota</taxon>
        <taxon>Glomeromycotina</taxon>
        <taxon>Glomeromycetes</taxon>
        <taxon>Diversisporales</taxon>
        <taxon>Gigasporaceae</taxon>
        <taxon>Gigaspora</taxon>
    </lineage>
</organism>